<name>A0A3M5LM55_PSESX</name>
<gene>
    <name evidence="1" type="ORF">ALP48_101975</name>
</gene>
<evidence type="ECO:0000313" key="2">
    <source>
        <dbReference type="Proteomes" id="UP000268096"/>
    </source>
</evidence>
<organism evidence="1 2">
    <name type="scientific">Pseudomonas syringae pv. solidagae</name>
    <dbReference type="NCBI Taxonomy" id="264458"/>
    <lineage>
        <taxon>Bacteria</taxon>
        <taxon>Pseudomonadati</taxon>
        <taxon>Pseudomonadota</taxon>
        <taxon>Gammaproteobacteria</taxon>
        <taxon>Pseudomonadales</taxon>
        <taxon>Pseudomonadaceae</taxon>
        <taxon>Pseudomonas</taxon>
        <taxon>Pseudomonas syringae</taxon>
    </lineage>
</organism>
<reference evidence="1 2" key="1">
    <citation type="submission" date="2018-08" db="EMBL/GenBank/DDBJ databases">
        <title>Recombination of ecologically and evolutionarily significant loci maintains genetic cohesion in the Pseudomonas syringae species complex.</title>
        <authorList>
            <person name="Dillon M."/>
            <person name="Thakur S."/>
            <person name="Almeida R.N.D."/>
            <person name="Weir B.S."/>
            <person name="Guttman D.S."/>
        </authorList>
    </citation>
    <scope>NUCLEOTIDE SEQUENCE [LARGE SCALE GENOMIC DNA]</scope>
    <source>
        <strain evidence="1 2">ICMP 16926</strain>
    </source>
</reference>
<evidence type="ECO:0000313" key="1">
    <source>
        <dbReference type="EMBL" id="RMT48332.1"/>
    </source>
</evidence>
<dbReference type="AlphaFoldDB" id="A0A3M5LM55"/>
<protein>
    <submittedName>
        <fullName evidence="1">Uncharacterized protein</fullName>
    </submittedName>
</protein>
<dbReference type="EMBL" id="RBTH01000112">
    <property type="protein sequence ID" value="RMT48332.1"/>
    <property type="molecule type" value="Genomic_DNA"/>
</dbReference>
<accession>A0A3M5LM55</accession>
<dbReference type="Proteomes" id="UP000268096">
    <property type="component" value="Unassembled WGS sequence"/>
</dbReference>
<sequence>MTFATSRPTGDLPMETKTPNYREIPKAIKAVVPKIATHDLLDRAPSLLQTVSEPQSQSAMLSRTLLDKLWIKMAEFYGHRWTSNFGVIAEPGHTWARALTGITGDQIANGMHALMERGDEFDWPPPVNVFRAMCVQVKGLPSEAQAWDEARSGTYTHEAVRIAAEATSTFDLHGSHSNDKALRQRFERNYAIVMRRAQTGQPLEGRIAHGVGHDSMRDPRQVQLEHSRKEADRILDVLEIPKDPKACRAMLLAKLGIRRNANV</sequence>
<proteinExistence type="predicted"/>
<comment type="caution">
    <text evidence="1">The sequence shown here is derived from an EMBL/GenBank/DDBJ whole genome shotgun (WGS) entry which is preliminary data.</text>
</comment>